<dbReference type="Gene3D" id="3.40.1280.10">
    <property type="match status" value="1"/>
</dbReference>
<dbReference type="SMART" id="SM00967">
    <property type="entry name" value="SpoU_sub_bind"/>
    <property type="match status" value="1"/>
</dbReference>
<dbReference type="Pfam" id="PF08032">
    <property type="entry name" value="SpoU_sub_bind"/>
    <property type="match status" value="1"/>
</dbReference>
<keyword evidence="2" id="KW-0808">Transferase</keyword>
<evidence type="ECO:0000256" key="1">
    <source>
        <dbReference type="ARBA" id="ARBA00022603"/>
    </source>
</evidence>
<dbReference type="InterPro" id="IPR029064">
    <property type="entry name" value="Ribosomal_eL30-like_sf"/>
</dbReference>
<dbReference type="RefSeq" id="WP_172234115.1">
    <property type="nucleotide sequence ID" value="NZ_CP035946.1"/>
</dbReference>
<dbReference type="InterPro" id="IPR004441">
    <property type="entry name" value="rRNA_MeTrfase_TrmH"/>
</dbReference>
<dbReference type="SUPFAM" id="SSF75217">
    <property type="entry name" value="alpha/beta knot"/>
    <property type="match status" value="1"/>
</dbReference>
<comment type="caution">
    <text evidence="4">The sequence shown here is derived from an EMBL/GenBank/DDBJ whole genome shotgun (WGS) entry which is preliminary data.</text>
</comment>
<proteinExistence type="predicted"/>
<dbReference type="PANTHER" id="PTHR46429">
    <property type="entry name" value="23S RRNA (GUANOSINE-2'-O-)-METHYLTRANSFERASE RLMB"/>
    <property type="match status" value="1"/>
</dbReference>
<dbReference type="Gene3D" id="3.30.1330.30">
    <property type="match status" value="1"/>
</dbReference>
<dbReference type="InterPro" id="IPR001537">
    <property type="entry name" value="SpoU_MeTrfase"/>
</dbReference>
<dbReference type="SUPFAM" id="SSF55315">
    <property type="entry name" value="L30e-like"/>
    <property type="match status" value="1"/>
</dbReference>
<gene>
    <name evidence="4" type="ORF">AVCANL283_04930</name>
</gene>
<dbReference type="PANTHER" id="PTHR46429:SF1">
    <property type="entry name" value="23S RRNA (GUANOSINE-2'-O-)-METHYLTRANSFERASE RLMB"/>
    <property type="match status" value="1"/>
</dbReference>
<evidence type="ECO:0000256" key="2">
    <source>
        <dbReference type="ARBA" id="ARBA00022679"/>
    </source>
</evidence>
<dbReference type="InterPro" id="IPR013123">
    <property type="entry name" value="SpoU_subst-bd"/>
</dbReference>
<dbReference type="Proteomes" id="UP000786183">
    <property type="component" value="Unassembled WGS sequence"/>
</dbReference>
<keyword evidence="5" id="KW-1185">Reference proteome</keyword>
<evidence type="ECO:0000313" key="4">
    <source>
        <dbReference type="EMBL" id="MBZ7987444.1"/>
    </source>
</evidence>
<protein>
    <submittedName>
        <fullName evidence="4">RNA methyltransferase</fullName>
    </submittedName>
</protein>
<evidence type="ECO:0000313" key="5">
    <source>
        <dbReference type="Proteomes" id="UP000786183"/>
    </source>
</evidence>
<dbReference type="EMBL" id="JACGBB010000008">
    <property type="protein sequence ID" value="MBZ7987444.1"/>
    <property type="molecule type" value="Genomic_DNA"/>
</dbReference>
<evidence type="ECO:0000259" key="3">
    <source>
        <dbReference type="SMART" id="SM00967"/>
    </source>
</evidence>
<name>A0ABS7WU45_9BACT</name>
<keyword evidence="1 4" id="KW-0489">Methyltransferase</keyword>
<dbReference type="GO" id="GO:0032259">
    <property type="term" value="P:methylation"/>
    <property type="evidence" value="ECO:0007669"/>
    <property type="project" value="UniProtKB-KW"/>
</dbReference>
<accession>A0ABS7WU45</accession>
<dbReference type="Pfam" id="PF00588">
    <property type="entry name" value="SpoU_methylase"/>
    <property type="match status" value="1"/>
</dbReference>
<dbReference type="InterPro" id="IPR029026">
    <property type="entry name" value="tRNA_m1G_MTases_N"/>
</dbReference>
<dbReference type="GO" id="GO:0008168">
    <property type="term" value="F:methyltransferase activity"/>
    <property type="evidence" value="ECO:0007669"/>
    <property type="project" value="UniProtKB-KW"/>
</dbReference>
<reference evidence="4 5" key="1">
    <citation type="submission" date="2020-07" db="EMBL/GenBank/DDBJ databases">
        <title>Transfer of Campylobacter canadensis to the novel genus Avispirillum gen. nov., that also includes two novel species recovered from migratory waterfowl: Avispirillum anseris sp. nov. and Avispirillum brantae sp. nov.</title>
        <authorList>
            <person name="Miller W.G."/>
            <person name="Chapman M.H."/>
            <person name="Yee E."/>
            <person name="Inglis G.D."/>
        </authorList>
    </citation>
    <scope>NUCLEOTIDE SEQUENCE [LARGE SCALE GENOMIC DNA]</scope>
    <source>
        <strain evidence="4 5">L283</strain>
    </source>
</reference>
<organism evidence="4 5">
    <name type="scientific">Campylobacter canadensis</name>
    <dbReference type="NCBI Taxonomy" id="449520"/>
    <lineage>
        <taxon>Bacteria</taxon>
        <taxon>Pseudomonadati</taxon>
        <taxon>Campylobacterota</taxon>
        <taxon>Epsilonproteobacteria</taxon>
        <taxon>Campylobacterales</taxon>
        <taxon>Campylobacteraceae</taxon>
        <taxon>Campylobacter</taxon>
    </lineage>
</organism>
<sequence length="229" mass="25321">MLIYGKQVFFYYLNKHKDKIQEIYLAKECDKKTFALIQKSGKKITKLDFLKAQALAKGANHQGFLALVDDYEFCDIKELKKAKNIVVLNALSDVGNIGAIVRSAYALGFCGAICCENNVNLSAILRSSAGALADFKLAKSQDIMSVINEFRQLGFNIICANNSENAISHKNMQFKDKNVLILGSEGEGLANKIIKSCDYEVKIKMSNDFDSLNVSNAFAILADRIINGN</sequence>
<feature type="domain" description="RNA 2-O ribose methyltransferase substrate binding" evidence="3">
    <location>
        <begin position="2"/>
        <end position="74"/>
    </location>
</feature>
<dbReference type="InterPro" id="IPR029028">
    <property type="entry name" value="Alpha/beta_knot_MTases"/>
</dbReference>